<evidence type="ECO:0000313" key="3">
    <source>
        <dbReference type="EMBL" id="PPE74953.1"/>
    </source>
</evidence>
<dbReference type="SUPFAM" id="SSF54197">
    <property type="entry name" value="HIT-like"/>
    <property type="match status" value="1"/>
</dbReference>
<dbReference type="OrthoDB" id="9799145at2"/>
<gene>
    <name evidence="3" type="ORF">C3942_04560</name>
</gene>
<proteinExistence type="predicted"/>
<organism evidence="3 4">
    <name type="scientific">Solimonas fluminis</name>
    <dbReference type="NCBI Taxonomy" id="2086571"/>
    <lineage>
        <taxon>Bacteria</taxon>
        <taxon>Pseudomonadati</taxon>
        <taxon>Pseudomonadota</taxon>
        <taxon>Gammaproteobacteria</taxon>
        <taxon>Nevskiales</taxon>
        <taxon>Nevskiaceae</taxon>
        <taxon>Solimonas</taxon>
    </lineage>
</organism>
<dbReference type="PROSITE" id="PS51084">
    <property type="entry name" value="HIT_2"/>
    <property type="match status" value="1"/>
</dbReference>
<evidence type="ECO:0000259" key="2">
    <source>
        <dbReference type="PROSITE" id="PS51084"/>
    </source>
</evidence>
<reference evidence="3 4" key="1">
    <citation type="submission" date="2018-02" db="EMBL/GenBank/DDBJ databases">
        <title>Genome sequencing of Solimonas sp. HR-BB.</title>
        <authorList>
            <person name="Lee Y."/>
            <person name="Jeon C.O."/>
        </authorList>
    </citation>
    <scope>NUCLEOTIDE SEQUENCE [LARGE SCALE GENOMIC DNA]</scope>
    <source>
        <strain evidence="3 4">HR-BB</strain>
    </source>
</reference>
<sequence length="156" mass="17619">MTSVSFTLHPRLNADCIVAGDWPLSRLLLMNDSRYPWYILVPRRNDVREIHELDAADQTQLFRESMILSRALAQAYKGDKLNIAALGNVVPQLHMHHIVRFTTDAAWPSPVWGKHPAKPYSEGEALAQIERLLPRLELPLMPLRTVAPAVTPPADQ</sequence>
<dbReference type="EMBL" id="PSNW01000002">
    <property type="protein sequence ID" value="PPE74953.1"/>
    <property type="molecule type" value="Genomic_DNA"/>
</dbReference>
<dbReference type="PIRSF" id="PIRSF000714">
    <property type="entry name" value="HIT"/>
    <property type="match status" value="1"/>
</dbReference>
<comment type="caution">
    <text evidence="1">Lacks conserved residue(s) required for the propagation of feature annotation.</text>
</comment>
<keyword evidence="4" id="KW-1185">Reference proteome</keyword>
<name>A0A2S5TIZ3_9GAMM</name>
<dbReference type="InterPro" id="IPR011146">
    <property type="entry name" value="HIT-like"/>
</dbReference>
<keyword evidence="3" id="KW-0378">Hydrolase</keyword>
<dbReference type="RefSeq" id="WP_104229180.1">
    <property type="nucleotide sequence ID" value="NZ_PSNW01000002.1"/>
</dbReference>
<feature type="domain" description="HIT" evidence="2">
    <location>
        <begin position="39"/>
        <end position="107"/>
    </location>
</feature>
<comment type="caution">
    <text evidence="3">The sequence shown here is derived from an EMBL/GenBank/DDBJ whole genome shotgun (WGS) entry which is preliminary data.</text>
</comment>
<dbReference type="InterPro" id="IPR026026">
    <property type="entry name" value="HIT_Hint"/>
</dbReference>
<accession>A0A2S5TIZ3</accession>
<protein>
    <submittedName>
        <fullName evidence="3">Diadenosine tetraphosphate hydrolase</fullName>
    </submittedName>
</protein>
<dbReference type="Gene3D" id="3.30.428.10">
    <property type="entry name" value="HIT-like"/>
    <property type="match status" value="1"/>
</dbReference>
<dbReference type="Pfam" id="PF01230">
    <property type="entry name" value="HIT"/>
    <property type="match status" value="1"/>
</dbReference>
<evidence type="ECO:0000256" key="1">
    <source>
        <dbReference type="PROSITE-ProRule" id="PRU00464"/>
    </source>
</evidence>
<dbReference type="InterPro" id="IPR036265">
    <property type="entry name" value="HIT-like_sf"/>
</dbReference>
<evidence type="ECO:0000313" key="4">
    <source>
        <dbReference type="Proteomes" id="UP000238220"/>
    </source>
</evidence>
<dbReference type="AlphaFoldDB" id="A0A2S5TIZ3"/>
<dbReference type="GO" id="GO:0016787">
    <property type="term" value="F:hydrolase activity"/>
    <property type="evidence" value="ECO:0007669"/>
    <property type="project" value="UniProtKB-KW"/>
</dbReference>
<dbReference type="Proteomes" id="UP000238220">
    <property type="component" value="Unassembled WGS sequence"/>
</dbReference>